<protein>
    <recommendedName>
        <fullName evidence="4">Lipoprotein</fullName>
    </recommendedName>
</protein>
<keyword evidence="3" id="KW-1185">Reference proteome</keyword>
<proteinExistence type="predicted"/>
<comment type="caution">
    <text evidence="2">The sequence shown here is derived from an EMBL/GenBank/DDBJ whole genome shotgun (WGS) entry which is preliminary data.</text>
</comment>
<feature type="chain" id="PRO_5047297750" description="Lipoprotein" evidence="1">
    <location>
        <begin position="23"/>
        <end position="170"/>
    </location>
</feature>
<evidence type="ECO:0000256" key="1">
    <source>
        <dbReference type="SAM" id="SignalP"/>
    </source>
</evidence>
<gene>
    <name evidence="2" type="ORF">RM540_05400</name>
</gene>
<evidence type="ECO:0000313" key="2">
    <source>
        <dbReference type="EMBL" id="MDT0631181.1"/>
    </source>
</evidence>
<evidence type="ECO:0000313" key="3">
    <source>
        <dbReference type="Proteomes" id="UP001267426"/>
    </source>
</evidence>
<name>A0ABU3BPG2_9BACT</name>
<evidence type="ECO:0008006" key="4">
    <source>
        <dbReference type="Google" id="ProtNLM"/>
    </source>
</evidence>
<reference evidence="2 3" key="1">
    <citation type="submission" date="2023-09" db="EMBL/GenBank/DDBJ databases">
        <authorList>
            <person name="Rey-Velasco X."/>
        </authorList>
    </citation>
    <scope>NUCLEOTIDE SEQUENCE [LARGE SCALE GENOMIC DNA]</scope>
    <source>
        <strain evidence="2 3">F394</strain>
    </source>
</reference>
<dbReference type="EMBL" id="JAVRHT010000009">
    <property type="protein sequence ID" value="MDT0631181.1"/>
    <property type="molecule type" value="Genomic_DNA"/>
</dbReference>
<dbReference type="Proteomes" id="UP001267426">
    <property type="component" value="Unassembled WGS sequence"/>
</dbReference>
<keyword evidence="1" id="KW-0732">Signal</keyword>
<organism evidence="2 3">
    <name type="scientific">Rubrivirga litoralis</name>
    <dbReference type="NCBI Taxonomy" id="3075598"/>
    <lineage>
        <taxon>Bacteria</taxon>
        <taxon>Pseudomonadati</taxon>
        <taxon>Rhodothermota</taxon>
        <taxon>Rhodothermia</taxon>
        <taxon>Rhodothermales</taxon>
        <taxon>Rubricoccaceae</taxon>
        <taxon>Rubrivirga</taxon>
    </lineage>
</organism>
<dbReference type="PROSITE" id="PS51257">
    <property type="entry name" value="PROKAR_LIPOPROTEIN"/>
    <property type="match status" value="1"/>
</dbReference>
<sequence length="170" mass="17948">MPRRPAPLAPLLAALALLPLLAACDGATVEEQRFFEDQAFSPPSGYTRTDASGAVVAEDAGDWRIGPAYGGLVQTIQVPYPNPLPFRETGVYQVNVVSGVAGGLALYRLDGDGRLRLIGQPCDDAVTSTICTFTFQGREVSPVGDDALTRLLLVDGRNGVVSYGDVQPAE</sequence>
<dbReference type="RefSeq" id="WP_311662523.1">
    <property type="nucleotide sequence ID" value="NZ_JAVRHT010000009.1"/>
</dbReference>
<feature type="signal peptide" evidence="1">
    <location>
        <begin position="1"/>
        <end position="22"/>
    </location>
</feature>
<accession>A0ABU3BPG2</accession>